<accession>A0A6C0KUB1</accession>
<protein>
    <submittedName>
        <fullName evidence="2">Uncharacterized protein</fullName>
    </submittedName>
</protein>
<feature type="compositionally biased region" description="Basic residues" evidence="1">
    <location>
        <begin position="40"/>
        <end position="51"/>
    </location>
</feature>
<evidence type="ECO:0000313" key="2">
    <source>
        <dbReference type="EMBL" id="QHU20044.1"/>
    </source>
</evidence>
<reference evidence="2" key="1">
    <citation type="journal article" date="2020" name="Nature">
        <title>Giant virus diversity and host interactions through global metagenomics.</title>
        <authorList>
            <person name="Schulz F."/>
            <person name="Roux S."/>
            <person name="Paez-Espino D."/>
            <person name="Jungbluth S."/>
            <person name="Walsh D.A."/>
            <person name="Denef V.J."/>
            <person name="McMahon K.D."/>
            <person name="Konstantinidis K.T."/>
            <person name="Eloe-Fadrosh E.A."/>
            <person name="Kyrpides N.C."/>
            <person name="Woyke T."/>
        </authorList>
    </citation>
    <scope>NUCLEOTIDE SEQUENCE</scope>
    <source>
        <strain evidence="2">GVMAG-S-3300013014-136</strain>
    </source>
</reference>
<dbReference type="EMBL" id="MN740961">
    <property type="protein sequence ID" value="QHU20044.1"/>
    <property type="molecule type" value="Genomic_DNA"/>
</dbReference>
<feature type="region of interest" description="Disordered" evidence="1">
    <location>
        <begin position="40"/>
        <end position="62"/>
    </location>
</feature>
<name>A0A6C0KUB1_9ZZZZ</name>
<organism evidence="2">
    <name type="scientific">viral metagenome</name>
    <dbReference type="NCBI Taxonomy" id="1070528"/>
    <lineage>
        <taxon>unclassified sequences</taxon>
        <taxon>metagenomes</taxon>
        <taxon>organismal metagenomes</taxon>
    </lineage>
</organism>
<sequence>MKSPKRSVNRERKKFPKILIKSLPKEKRSQGRKFKVEIKKSKKRNVKKSRTRGWAAASPQKGNERQALFKQCGPKCFLLPDNLKYPVCESLRVNKNCKFSCRGIISAKIRASQKRDPSVVLAAERLEKKVCKKSPKRQTKIKKQSKGNYITLVE</sequence>
<dbReference type="AlphaFoldDB" id="A0A6C0KUB1"/>
<proteinExistence type="predicted"/>
<evidence type="ECO:0000256" key="1">
    <source>
        <dbReference type="SAM" id="MobiDB-lite"/>
    </source>
</evidence>